<evidence type="ECO:0000313" key="1">
    <source>
        <dbReference type="EMBL" id="EJX09309.1"/>
    </source>
</evidence>
<gene>
    <name evidence="1" type="ORF">EVA_02579</name>
</gene>
<comment type="caution">
    <text evidence="1">The sequence shown here is derived from an EMBL/GenBank/DDBJ whole genome shotgun (WGS) entry which is preliminary data.</text>
</comment>
<dbReference type="AlphaFoldDB" id="J9GNR7"/>
<protein>
    <submittedName>
        <fullName evidence="1">Uncharacterized protein</fullName>
    </submittedName>
</protein>
<name>J9GNR7_9ZZZZ</name>
<reference evidence="1" key="1">
    <citation type="journal article" date="2012" name="PLoS ONE">
        <title>Gene sets for utilization of primary and secondary nutrition supplies in the distal gut of endangered iberian lynx.</title>
        <authorList>
            <person name="Alcaide M."/>
            <person name="Messina E."/>
            <person name="Richter M."/>
            <person name="Bargiela R."/>
            <person name="Peplies J."/>
            <person name="Huws S.A."/>
            <person name="Newbold C.J."/>
            <person name="Golyshin P.N."/>
            <person name="Simon M.A."/>
            <person name="Lopez G."/>
            <person name="Yakimov M.M."/>
            <person name="Ferrer M."/>
        </authorList>
    </citation>
    <scope>NUCLEOTIDE SEQUENCE</scope>
</reference>
<organism evidence="1">
    <name type="scientific">gut metagenome</name>
    <dbReference type="NCBI Taxonomy" id="749906"/>
    <lineage>
        <taxon>unclassified sequences</taxon>
        <taxon>metagenomes</taxon>
        <taxon>organismal metagenomes</taxon>
    </lineage>
</organism>
<dbReference type="EMBL" id="AMCI01000420">
    <property type="protein sequence ID" value="EJX09309.1"/>
    <property type="molecule type" value="Genomic_DNA"/>
</dbReference>
<accession>J9GNR7</accession>
<proteinExistence type="predicted"/>
<sequence>MEFEVKDTAEVQKVVMVDEENQRKALRKVENLLKMHRRLGITPTCCYG</sequence>